<name>A0ABP6WMI8_9ACTN</name>
<dbReference type="RefSeq" id="WP_204912444.1">
    <property type="nucleotide sequence ID" value="NZ_BAAAYR010000001.1"/>
</dbReference>
<evidence type="ECO:0000313" key="2">
    <source>
        <dbReference type="Proteomes" id="UP001500767"/>
    </source>
</evidence>
<evidence type="ECO:0000313" key="1">
    <source>
        <dbReference type="EMBL" id="GAA3552444.1"/>
    </source>
</evidence>
<gene>
    <name evidence="1" type="ORF">GCM10022197_04350</name>
</gene>
<protein>
    <submittedName>
        <fullName evidence="1">Uncharacterized protein</fullName>
    </submittedName>
</protein>
<accession>A0ABP6WMI8</accession>
<dbReference type="EMBL" id="BAAAYR010000001">
    <property type="protein sequence ID" value="GAA3552444.1"/>
    <property type="molecule type" value="Genomic_DNA"/>
</dbReference>
<sequence>MTVRATRGGARRREVPRTLAADLRDLVVDLSADGYNRTTLALIERELRRTVPSILGASVTLDTASAPDVPVVVHFASRALDPQEIGAALVLPLPGLPAPRTARITLYATQPGAFGALVPELARALQLDPRTMDPEPPLPSAPVVPRADGLQDFNVVNRALGVLLNRGHTLDTARVELGSRAEQSDLTAAAYALLASTNH</sequence>
<organism evidence="1 2">
    <name type="scientific">Microlunatus spumicola</name>
    <dbReference type="NCBI Taxonomy" id="81499"/>
    <lineage>
        <taxon>Bacteria</taxon>
        <taxon>Bacillati</taxon>
        <taxon>Actinomycetota</taxon>
        <taxon>Actinomycetes</taxon>
        <taxon>Propionibacteriales</taxon>
        <taxon>Propionibacteriaceae</taxon>
        <taxon>Microlunatus</taxon>
    </lineage>
</organism>
<keyword evidence="2" id="KW-1185">Reference proteome</keyword>
<reference evidence="2" key="1">
    <citation type="journal article" date="2019" name="Int. J. Syst. Evol. Microbiol.">
        <title>The Global Catalogue of Microorganisms (GCM) 10K type strain sequencing project: providing services to taxonomists for standard genome sequencing and annotation.</title>
        <authorList>
            <consortium name="The Broad Institute Genomics Platform"/>
            <consortium name="The Broad Institute Genome Sequencing Center for Infectious Disease"/>
            <person name="Wu L."/>
            <person name="Ma J."/>
        </authorList>
    </citation>
    <scope>NUCLEOTIDE SEQUENCE [LARGE SCALE GENOMIC DNA]</scope>
    <source>
        <strain evidence="2">JCM 16540</strain>
    </source>
</reference>
<proteinExistence type="predicted"/>
<dbReference type="Proteomes" id="UP001500767">
    <property type="component" value="Unassembled WGS sequence"/>
</dbReference>
<comment type="caution">
    <text evidence="1">The sequence shown here is derived from an EMBL/GenBank/DDBJ whole genome shotgun (WGS) entry which is preliminary data.</text>
</comment>